<dbReference type="EMBL" id="LXQA011194816">
    <property type="protein sequence ID" value="MCI88501.1"/>
    <property type="molecule type" value="Genomic_DNA"/>
</dbReference>
<protein>
    <submittedName>
        <fullName evidence="1">Uncharacterized protein</fullName>
    </submittedName>
</protein>
<evidence type="ECO:0000313" key="1">
    <source>
        <dbReference type="EMBL" id="MCI88501.1"/>
    </source>
</evidence>
<comment type="caution">
    <text evidence="1">The sequence shown here is derived from an EMBL/GenBank/DDBJ whole genome shotgun (WGS) entry which is preliminary data.</text>
</comment>
<feature type="non-terminal residue" evidence="1">
    <location>
        <position position="61"/>
    </location>
</feature>
<dbReference type="Proteomes" id="UP000265520">
    <property type="component" value="Unassembled WGS sequence"/>
</dbReference>
<organism evidence="1 2">
    <name type="scientific">Trifolium medium</name>
    <dbReference type="NCBI Taxonomy" id="97028"/>
    <lineage>
        <taxon>Eukaryota</taxon>
        <taxon>Viridiplantae</taxon>
        <taxon>Streptophyta</taxon>
        <taxon>Embryophyta</taxon>
        <taxon>Tracheophyta</taxon>
        <taxon>Spermatophyta</taxon>
        <taxon>Magnoliopsida</taxon>
        <taxon>eudicotyledons</taxon>
        <taxon>Gunneridae</taxon>
        <taxon>Pentapetalae</taxon>
        <taxon>rosids</taxon>
        <taxon>fabids</taxon>
        <taxon>Fabales</taxon>
        <taxon>Fabaceae</taxon>
        <taxon>Papilionoideae</taxon>
        <taxon>50 kb inversion clade</taxon>
        <taxon>NPAAA clade</taxon>
        <taxon>Hologalegina</taxon>
        <taxon>IRL clade</taxon>
        <taxon>Trifolieae</taxon>
        <taxon>Trifolium</taxon>
    </lineage>
</organism>
<reference evidence="1 2" key="1">
    <citation type="journal article" date="2018" name="Front. Plant Sci.">
        <title>Red Clover (Trifolium pratense) and Zigzag Clover (T. medium) - A Picture of Genomic Similarities and Differences.</title>
        <authorList>
            <person name="Dluhosova J."/>
            <person name="Istvanek J."/>
            <person name="Nedelnik J."/>
            <person name="Repkova J."/>
        </authorList>
    </citation>
    <scope>NUCLEOTIDE SEQUENCE [LARGE SCALE GENOMIC DNA]</scope>
    <source>
        <strain evidence="2">cv. 10/8</strain>
        <tissue evidence="1">Leaf</tissue>
    </source>
</reference>
<sequence length="61" mass="7331">MPEVVVALKKRKRELEFDIRTIMFELINRNRLLGVMVRYQRDLLTRLDEADEALRAAEEKQ</sequence>
<keyword evidence="2" id="KW-1185">Reference proteome</keyword>
<evidence type="ECO:0000313" key="2">
    <source>
        <dbReference type="Proteomes" id="UP000265520"/>
    </source>
</evidence>
<proteinExistence type="predicted"/>
<name>A0A392VNE4_9FABA</name>
<dbReference type="AlphaFoldDB" id="A0A392VNE4"/>
<accession>A0A392VNE4</accession>